<keyword evidence="3" id="KW-1185">Reference proteome</keyword>
<dbReference type="PANTHER" id="PTHR15644">
    <property type="entry name" value="OSTEOPETROSIS ASSOCIATED TRANSMEMBRANE PROTEIN 1"/>
    <property type="match status" value="1"/>
</dbReference>
<evidence type="ECO:0000256" key="1">
    <source>
        <dbReference type="SAM" id="Phobius"/>
    </source>
</evidence>
<protein>
    <recommendedName>
        <fullName evidence="4">Osteopetrosis-associated transmembrane protein 1</fullName>
    </recommendedName>
</protein>
<proteinExistence type="predicted"/>
<dbReference type="Proteomes" id="UP000410492">
    <property type="component" value="Unassembled WGS sequence"/>
</dbReference>
<evidence type="ECO:0000313" key="3">
    <source>
        <dbReference type="Proteomes" id="UP000410492"/>
    </source>
</evidence>
<feature type="transmembrane region" description="Helical" evidence="1">
    <location>
        <begin position="243"/>
        <end position="263"/>
    </location>
</feature>
<organism evidence="2 3">
    <name type="scientific">Callosobruchus maculatus</name>
    <name type="common">Southern cowpea weevil</name>
    <name type="synonym">Pulse bruchid</name>
    <dbReference type="NCBI Taxonomy" id="64391"/>
    <lineage>
        <taxon>Eukaryota</taxon>
        <taxon>Metazoa</taxon>
        <taxon>Ecdysozoa</taxon>
        <taxon>Arthropoda</taxon>
        <taxon>Hexapoda</taxon>
        <taxon>Insecta</taxon>
        <taxon>Pterygota</taxon>
        <taxon>Neoptera</taxon>
        <taxon>Endopterygota</taxon>
        <taxon>Coleoptera</taxon>
        <taxon>Polyphaga</taxon>
        <taxon>Cucujiformia</taxon>
        <taxon>Chrysomeloidea</taxon>
        <taxon>Chrysomelidae</taxon>
        <taxon>Bruchinae</taxon>
        <taxon>Bruchini</taxon>
        <taxon>Callosobruchus</taxon>
    </lineage>
</organism>
<dbReference type="EMBL" id="CAACVG010015550">
    <property type="protein sequence ID" value="VEN64574.1"/>
    <property type="molecule type" value="Genomic_DNA"/>
</dbReference>
<gene>
    <name evidence="2" type="ORF">CALMAC_LOCUS21064</name>
</gene>
<evidence type="ECO:0000313" key="2">
    <source>
        <dbReference type="EMBL" id="VEN64574.1"/>
    </source>
</evidence>
<dbReference type="Pfam" id="PF09777">
    <property type="entry name" value="OSTMP1"/>
    <property type="match status" value="1"/>
</dbReference>
<dbReference type="PANTHER" id="PTHR15644:SF2">
    <property type="entry name" value="OSTEOPETROSIS-ASSOCIATED TRANSMEMBRANE PROTEIN 1"/>
    <property type="match status" value="1"/>
</dbReference>
<dbReference type="GO" id="GO:0005829">
    <property type="term" value="C:cytosol"/>
    <property type="evidence" value="ECO:0007669"/>
    <property type="project" value="TreeGrafter"/>
</dbReference>
<accession>A0A653DWM4</accession>
<keyword evidence="1" id="KW-0812">Transmembrane</keyword>
<evidence type="ECO:0008006" key="4">
    <source>
        <dbReference type="Google" id="ProtNLM"/>
    </source>
</evidence>
<keyword evidence="1" id="KW-1133">Transmembrane helix</keyword>
<dbReference type="AlphaFoldDB" id="A0A653DWM4"/>
<sequence>MLTKRSRQDVFECSVYIPTGCHTWVIQQLNKLQLESVSLWVNNFRYGNHVDKLSSTSKYPDANCTDLRQRFANASARFTVCSIDHSRPITFCESCVQSYLDVVESYQNMSKFGHNNTRCIDNFVNRDRLQIVKSIYDANLDLWKRAKCNECYENESESAVSTSNTTTQFIVYYNHFMNCINKSKIEELCMHCMDDYITLDSYYARISNINDNIGMCMDIVDLMNNTWTYWSTQCCKYRRHNEVIFIATSIGVLILTTVFYLVVQFCEEKKAPTIMQRCAKNDSMEMRSPSAADHQAHPKA</sequence>
<reference evidence="2 3" key="1">
    <citation type="submission" date="2019-01" db="EMBL/GenBank/DDBJ databases">
        <authorList>
            <person name="Sayadi A."/>
        </authorList>
    </citation>
    <scope>NUCLEOTIDE SEQUENCE [LARGE SCALE GENOMIC DNA]</scope>
</reference>
<dbReference type="OrthoDB" id="8021850at2759"/>
<keyword evidence="1" id="KW-0472">Membrane</keyword>
<name>A0A653DWM4_CALMS</name>
<dbReference type="InterPro" id="IPR019172">
    <property type="entry name" value="Osteopetrosis-assoc_TM_1"/>
</dbReference>